<keyword evidence="1" id="KW-0472">Membrane</keyword>
<dbReference type="EMBL" id="JACHMY010000001">
    <property type="protein sequence ID" value="MBB5840437.1"/>
    <property type="molecule type" value="Genomic_DNA"/>
</dbReference>
<keyword evidence="1" id="KW-0812">Transmembrane</keyword>
<protein>
    <submittedName>
        <fullName evidence="2">Uncharacterized protein</fullName>
    </submittedName>
</protein>
<evidence type="ECO:0000313" key="2">
    <source>
        <dbReference type="EMBL" id="MBB5840437.1"/>
    </source>
</evidence>
<comment type="caution">
    <text evidence="2">The sequence shown here is derived from an EMBL/GenBank/DDBJ whole genome shotgun (WGS) entry which is preliminary data.</text>
</comment>
<proteinExistence type="predicted"/>
<reference evidence="2 3" key="1">
    <citation type="submission" date="2020-08" db="EMBL/GenBank/DDBJ databases">
        <title>Sequencing the genomes of 1000 actinobacteria strains.</title>
        <authorList>
            <person name="Klenk H.-P."/>
        </authorList>
    </citation>
    <scope>NUCLEOTIDE SEQUENCE [LARGE SCALE GENOMIC DNA]</scope>
    <source>
        <strain evidence="2 3">DSM 28967</strain>
    </source>
</reference>
<name>A0A7W9MYI6_9ACTN</name>
<dbReference type="RefSeq" id="WP_184802794.1">
    <property type="nucleotide sequence ID" value="NZ_JACHMY010000001.1"/>
</dbReference>
<evidence type="ECO:0000256" key="1">
    <source>
        <dbReference type="SAM" id="Phobius"/>
    </source>
</evidence>
<evidence type="ECO:0000313" key="3">
    <source>
        <dbReference type="Proteomes" id="UP000549971"/>
    </source>
</evidence>
<dbReference type="Proteomes" id="UP000549971">
    <property type="component" value="Unassembled WGS sequence"/>
</dbReference>
<keyword evidence="3" id="KW-1185">Reference proteome</keyword>
<sequence>MNSSTDPCDVIARALTTYADHAPTGETLLADVRHRLRRRHRARAAGTGVLACTAVAASMTGVGVLRDGPVPVAKPTVPSSAPSDGAVFRSADGWHWESYDTVQVQVPDSWTDTFYSHLWTCPPITYAHPSYAVPKTAQVGRPVRSAVTLQDCGPVPAPAGRVPHLWFGEVGRSPGVYRYDHGWLEEVRVVDGVHLSAFGNDHALLRRILDSARAIDGKDAYGCSPTAPGVVTDGLRPAGPGLDGIGEVESVRICGYSIDGLPQDAELLAGAAISGRAARQLVGGLRAAPAGSGPNDSDNCGTPFRDDLLVTVRGSTGEQEVSVRYNSCNHNGIDDGVTTRQLTREALLPLVRTLYSPQLRPMILERLPR</sequence>
<dbReference type="AlphaFoldDB" id="A0A7W9MYI6"/>
<feature type="transmembrane region" description="Helical" evidence="1">
    <location>
        <begin position="44"/>
        <end position="65"/>
    </location>
</feature>
<gene>
    <name evidence="2" type="ORF">HDA39_007171</name>
</gene>
<keyword evidence="1" id="KW-1133">Transmembrane helix</keyword>
<organism evidence="2 3">
    <name type="scientific">Kribbella italica</name>
    <dbReference type="NCBI Taxonomy" id="1540520"/>
    <lineage>
        <taxon>Bacteria</taxon>
        <taxon>Bacillati</taxon>
        <taxon>Actinomycetota</taxon>
        <taxon>Actinomycetes</taxon>
        <taxon>Propionibacteriales</taxon>
        <taxon>Kribbellaceae</taxon>
        <taxon>Kribbella</taxon>
    </lineage>
</organism>
<accession>A0A7W9MYI6</accession>